<evidence type="ECO:0000313" key="3">
    <source>
        <dbReference type="Proteomes" id="UP001175353"/>
    </source>
</evidence>
<reference evidence="2" key="1">
    <citation type="submission" date="2023-06" db="EMBL/GenBank/DDBJ databases">
        <title>Black Yeasts Isolated from many extreme environments.</title>
        <authorList>
            <person name="Coleine C."/>
            <person name="Stajich J.E."/>
            <person name="Selbmann L."/>
        </authorList>
    </citation>
    <scope>NUCLEOTIDE SEQUENCE</scope>
    <source>
        <strain evidence="2">CCFEE 5200</strain>
    </source>
</reference>
<evidence type="ECO:0000256" key="1">
    <source>
        <dbReference type="SAM" id="MobiDB-lite"/>
    </source>
</evidence>
<evidence type="ECO:0000313" key="2">
    <source>
        <dbReference type="EMBL" id="KAK0968275.1"/>
    </source>
</evidence>
<sequence>MSCVDFISGVHAAVPAHQAAGMTVHAGFCGPRRNCVNTRHADAWSVCNNCNAHNRAKLLLEAASPPNNVMPRIPGAPDYPINNFDRIANVTLGSSPVWNAWFPLVGTMPGGPLGPPAGPTPIALQPGAPDPPWGGFLARVCYVCERMIRSEQHYLTHGLIPHGPAITRVRWADPFRSSCTCRYDLDFTQQAGRAGPRLCHEHRLAKLRQLERTKDANDKWLRSIMLHPGTKNIVRATPFILNARMGINTTWRACRCGEELPNDRAPEVLICMACEGYVSVAPLAASVWNAAGFLPLRTTTSAHLYTLRAPLPRTNQRSPLSHFDLSRSKIATTPFAISTMATSFRHLGELPTELQLEIMRLIALSDRITIPPKGLSAFSPPLFYVSRFMMVFTSKDMFSKYRGVLEESIIRDKQVTTAIIKDYNFTNFKKMMTSVQMIGAKMKKPAMERFCFPCSGKDAPSLENITGAYFRLNLHFTAAFASDDESKLPAYLRFTQALQRKHGKQHFRIFYTVAKVEDSRALGKMISGLSFDDSAQGQLRFLLAALQKAFGRDLAAEMLGLPMRGWGDDDINRGLVWDNQEDTYWEEAKEVEMGDEVVEEEDEVEEEMEIEEDNVEEDEEDDVENDVEDDVEMEKEVREEDEEIKDEEIKDEEIKDEEIKDEVEDEVKVKQEKEEEGSDSEEVDEPDYAEIGLRAWLQERTYRLALARQAAQLTQGMEG</sequence>
<dbReference type="AlphaFoldDB" id="A0AAN6K7D8"/>
<gene>
    <name evidence="2" type="ORF">LTR91_016811</name>
</gene>
<feature type="compositionally biased region" description="Acidic residues" evidence="1">
    <location>
        <begin position="674"/>
        <end position="686"/>
    </location>
</feature>
<comment type="caution">
    <text evidence="2">The sequence shown here is derived from an EMBL/GenBank/DDBJ whole genome shotgun (WGS) entry which is preliminary data.</text>
</comment>
<dbReference type="Proteomes" id="UP001175353">
    <property type="component" value="Unassembled WGS sequence"/>
</dbReference>
<feature type="compositionally biased region" description="Acidic residues" evidence="1">
    <location>
        <begin position="593"/>
        <end position="665"/>
    </location>
</feature>
<proteinExistence type="predicted"/>
<name>A0AAN6K7D8_9PEZI</name>
<feature type="region of interest" description="Disordered" evidence="1">
    <location>
        <begin position="591"/>
        <end position="686"/>
    </location>
</feature>
<accession>A0AAN6K7D8</accession>
<keyword evidence="3" id="KW-1185">Reference proteome</keyword>
<organism evidence="2 3">
    <name type="scientific">Friedmanniomyces endolithicus</name>
    <dbReference type="NCBI Taxonomy" id="329885"/>
    <lineage>
        <taxon>Eukaryota</taxon>
        <taxon>Fungi</taxon>
        <taxon>Dikarya</taxon>
        <taxon>Ascomycota</taxon>
        <taxon>Pezizomycotina</taxon>
        <taxon>Dothideomycetes</taxon>
        <taxon>Dothideomycetidae</taxon>
        <taxon>Mycosphaerellales</taxon>
        <taxon>Teratosphaeriaceae</taxon>
        <taxon>Friedmanniomyces</taxon>
    </lineage>
</organism>
<dbReference type="EMBL" id="JAUJLE010000209">
    <property type="protein sequence ID" value="KAK0968275.1"/>
    <property type="molecule type" value="Genomic_DNA"/>
</dbReference>
<protein>
    <submittedName>
        <fullName evidence="2">Uncharacterized protein</fullName>
    </submittedName>
</protein>